<dbReference type="PANTHER" id="PTHR45566">
    <property type="entry name" value="HTH-TYPE TRANSCRIPTIONAL REGULATOR YHJB-RELATED"/>
    <property type="match status" value="1"/>
</dbReference>
<dbReference type="PROSITE" id="PS50110">
    <property type="entry name" value="RESPONSE_REGULATORY"/>
    <property type="match status" value="1"/>
</dbReference>
<gene>
    <name evidence="3" type="ORF">ACM44_13705</name>
</gene>
<proteinExistence type="predicted"/>
<dbReference type="GO" id="GO:0000160">
    <property type="term" value="P:phosphorelay signal transduction system"/>
    <property type="evidence" value="ECO:0007669"/>
    <property type="project" value="InterPro"/>
</dbReference>
<organism evidence="3 4">
    <name type="scientific">Chryseobacterium koreense CCUG 49689</name>
    <dbReference type="NCBI Taxonomy" id="1304281"/>
    <lineage>
        <taxon>Bacteria</taxon>
        <taxon>Pseudomonadati</taxon>
        <taxon>Bacteroidota</taxon>
        <taxon>Flavobacteriia</taxon>
        <taxon>Flavobacteriales</taxon>
        <taxon>Weeksellaceae</taxon>
        <taxon>Chryseobacterium group</taxon>
        <taxon>Chryseobacterium</taxon>
    </lineage>
</organism>
<dbReference type="InterPro" id="IPR011006">
    <property type="entry name" value="CheY-like_superfamily"/>
</dbReference>
<dbReference type="PANTHER" id="PTHR45566:SF1">
    <property type="entry name" value="HTH-TYPE TRANSCRIPTIONAL REGULATOR YHJB-RELATED"/>
    <property type="match status" value="1"/>
</dbReference>
<dbReference type="STRING" id="1304281.ACM44_13705"/>
<feature type="domain" description="Response regulatory" evidence="2">
    <location>
        <begin position="4"/>
        <end position="132"/>
    </location>
</feature>
<dbReference type="SMART" id="SM00448">
    <property type="entry name" value="REC"/>
    <property type="match status" value="1"/>
</dbReference>
<dbReference type="EMBL" id="LFNG01000028">
    <property type="protein sequence ID" value="KMQ70159.1"/>
    <property type="molecule type" value="Genomic_DNA"/>
</dbReference>
<reference evidence="3 4" key="1">
    <citation type="journal article" date="2004" name="Int. J. Syst. Evol. Microbiol.">
        <title>Kaistella koreensis gen. nov., sp. nov., a novel member of the Chryseobacterium-Bergeyella-Riemerella branch.</title>
        <authorList>
            <person name="Kim M.K."/>
            <person name="Im W.T."/>
            <person name="Shin Y.K."/>
            <person name="Lim J.H."/>
            <person name="Kim S.H."/>
            <person name="Lee B.C."/>
            <person name="Park M.Y."/>
            <person name="Lee K.Y."/>
            <person name="Lee S.T."/>
        </authorList>
    </citation>
    <scope>NUCLEOTIDE SEQUENCE [LARGE SCALE GENOMIC DNA]</scope>
    <source>
        <strain evidence="3 4">CCUG 49689</strain>
    </source>
</reference>
<dbReference type="Gene3D" id="3.40.50.2300">
    <property type="match status" value="1"/>
</dbReference>
<keyword evidence="1" id="KW-0597">Phosphoprotein</keyword>
<name>A0A0J7IWI8_9FLAO</name>
<keyword evidence="3" id="KW-0808">Transferase</keyword>
<dbReference type="SUPFAM" id="SSF52172">
    <property type="entry name" value="CheY-like"/>
    <property type="match status" value="1"/>
</dbReference>
<dbReference type="PATRIC" id="fig|1304281.5.peg.2969"/>
<accession>A0A0J7IWI8</accession>
<evidence type="ECO:0000259" key="2">
    <source>
        <dbReference type="PROSITE" id="PS50110"/>
    </source>
</evidence>
<dbReference type="InterPro" id="IPR001789">
    <property type="entry name" value="Sig_transdc_resp-reg_receiver"/>
</dbReference>
<dbReference type="Proteomes" id="UP000035900">
    <property type="component" value="Unassembled WGS sequence"/>
</dbReference>
<dbReference type="RefSeq" id="WP_048500622.1">
    <property type="nucleotide sequence ID" value="NZ_LFNG01000028.1"/>
</dbReference>
<dbReference type="InterPro" id="IPR051015">
    <property type="entry name" value="EvgA-like"/>
</dbReference>
<evidence type="ECO:0000313" key="4">
    <source>
        <dbReference type="Proteomes" id="UP000035900"/>
    </source>
</evidence>
<keyword evidence="4" id="KW-1185">Reference proteome</keyword>
<feature type="modified residue" description="4-aspartylphosphate" evidence="1">
    <location>
        <position position="59"/>
    </location>
</feature>
<dbReference type="OrthoDB" id="659223at2"/>
<evidence type="ECO:0000313" key="3">
    <source>
        <dbReference type="EMBL" id="KMQ70159.1"/>
    </source>
</evidence>
<keyword evidence="3" id="KW-0418">Kinase</keyword>
<protein>
    <submittedName>
        <fullName evidence="3">Histidine kinase</fullName>
    </submittedName>
</protein>
<comment type="caution">
    <text evidence="3">The sequence shown here is derived from an EMBL/GenBank/DDBJ whole genome shotgun (WGS) entry which is preliminary data.</text>
</comment>
<evidence type="ECO:0000256" key="1">
    <source>
        <dbReference type="PROSITE-ProRule" id="PRU00169"/>
    </source>
</evidence>
<sequence>MFKKVIIAEDHEIRNLGVVNTLKELQIPQYVFVNYCDDGLKKIQNALDEGNPYQLLITDLGFDRDHREQHITSGQELIDKVRIIQPDLKIIVFSVEKKPKTIDELFKKHGINGYVSKGRNDAKELKSTIQKVYSGDLVIPQEIMNSIRNNPHEISEYDLALLGLLSKGWKQHEISQHFQTNGLNPNSRSAIEKRLNELRETLNAKNNIEMVVICKDIGIL</sequence>
<dbReference type="AlphaFoldDB" id="A0A0J7IWI8"/>
<dbReference type="GO" id="GO:0016301">
    <property type="term" value="F:kinase activity"/>
    <property type="evidence" value="ECO:0007669"/>
    <property type="project" value="UniProtKB-KW"/>
</dbReference>